<evidence type="ECO:0000256" key="2">
    <source>
        <dbReference type="ARBA" id="ARBA00022833"/>
    </source>
</evidence>
<dbReference type="Gene3D" id="3.30.40.10">
    <property type="entry name" value="Zinc/RING finger domain, C3HC4 (zinc finger)"/>
    <property type="match status" value="1"/>
</dbReference>
<dbReference type="InterPro" id="IPR001841">
    <property type="entry name" value="Znf_RING"/>
</dbReference>
<proteinExistence type="predicted"/>
<dbReference type="EMBL" id="CAJNOE010000480">
    <property type="protein sequence ID" value="CAF1236801.1"/>
    <property type="molecule type" value="Genomic_DNA"/>
</dbReference>
<dbReference type="PANTHER" id="PTHR17550">
    <property type="entry name" value="E3 UBIQUITIN-PROTEIN LIGASE TTC3"/>
    <property type="match status" value="1"/>
</dbReference>
<feature type="region of interest" description="Disordered" evidence="4">
    <location>
        <begin position="279"/>
        <end position="301"/>
    </location>
</feature>
<sequence>MASVQRKHGDNKQRQNTKKNTISGLPKETSELSTFDKLMLYLTKTHPDYSKSDFAEALYAYRNEQQTLAGLSLTQIEEGVLNIVRNKHPTKQVDNNTIQIEESVQDKTEQSVTAALWSTFKRYREREQSSKKFEKNNEDQCLICLENLSSNKTETFSCQHTFHRNCLEEWFKIERTCPLCRQGNDNIHRRRQRQTIDDGKRNADIPSRNPDRLVSSKNIQFNPNNQQQSSQGQQEQQPSRPRGFYHSPEFKPPSFSGEKPAGWFDTKYPYWVSNQDGQSDKSNIIDGKNAAPSSLQGKGNLPRREDGGAFFLQKAAKHYYGKGEKAFNIAALNAQQRRGSMCTNTQNFNGYTFNKFPCPLPPGTGMNQLDQYCCGPANYQYCCNVQEYNQDQAGGYGNNVYNSNQRHGKTLHYSPRTNRTLAIVLPIVGLLVLAGAGIIVFLYYKKLQTEQGTDGKSTGANRLSDNYSAVPQDPPSDKPAVPKRGEQKPTVQT</sequence>
<evidence type="ECO:0000256" key="3">
    <source>
        <dbReference type="PROSITE-ProRule" id="PRU00175"/>
    </source>
</evidence>
<keyword evidence="5" id="KW-0812">Transmembrane</keyword>
<dbReference type="InterPro" id="IPR013083">
    <property type="entry name" value="Znf_RING/FYVE/PHD"/>
</dbReference>
<dbReference type="Pfam" id="PF13639">
    <property type="entry name" value="zf-RING_2"/>
    <property type="match status" value="1"/>
</dbReference>
<dbReference type="AlphaFoldDB" id="A0A814YZB2"/>
<keyword evidence="2" id="KW-0862">Zinc</keyword>
<accession>A0A814YZB2</accession>
<evidence type="ECO:0000313" key="9">
    <source>
        <dbReference type="Proteomes" id="UP000663860"/>
    </source>
</evidence>
<feature type="region of interest" description="Disordered" evidence="4">
    <location>
        <begin position="190"/>
        <end position="258"/>
    </location>
</feature>
<feature type="region of interest" description="Disordered" evidence="4">
    <location>
        <begin position="1"/>
        <end position="27"/>
    </location>
</feature>
<evidence type="ECO:0000256" key="5">
    <source>
        <dbReference type="SAM" id="Phobius"/>
    </source>
</evidence>
<feature type="compositionally biased region" description="Low complexity" evidence="4">
    <location>
        <begin position="220"/>
        <end position="241"/>
    </location>
</feature>
<keyword evidence="5" id="KW-0472">Membrane</keyword>
<dbReference type="Proteomes" id="UP000663868">
    <property type="component" value="Unassembled WGS sequence"/>
</dbReference>
<keyword evidence="1 3" id="KW-0863">Zinc-finger</keyword>
<evidence type="ECO:0000313" key="8">
    <source>
        <dbReference type="EMBL" id="CAF3613662.1"/>
    </source>
</evidence>
<evidence type="ECO:0000259" key="6">
    <source>
        <dbReference type="PROSITE" id="PS50089"/>
    </source>
</evidence>
<evidence type="ECO:0000313" key="7">
    <source>
        <dbReference type="EMBL" id="CAF1236801.1"/>
    </source>
</evidence>
<evidence type="ECO:0000256" key="1">
    <source>
        <dbReference type="ARBA" id="ARBA00022771"/>
    </source>
</evidence>
<dbReference type="SMART" id="SM00184">
    <property type="entry name" value="RING"/>
    <property type="match status" value="1"/>
</dbReference>
<evidence type="ECO:0000256" key="4">
    <source>
        <dbReference type="SAM" id="MobiDB-lite"/>
    </source>
</evidence>
<feature type="compositionally biased region" description="Polar residues" evidence="4">
    <location>
        <begin position="451"/>
        <end position="469"/>
    </location>
</feature>
<dbReference type="PANTHER" id="PTHR17550:SF7">
    <property type="entry name" value="RNA-BINDING PROTEIN 44"/>
    <property type="match status" value="1"/>
</dbReference>
<dbReference type="Pfam" id="PF13908">
    <property type="entry name" value="Shisa_N"/>
    <property type="match status" value="1"/>
</dbReference>
<dbReference type="PROSITE" id="PS50089">
    <property type="entry name" value="ZF_RING_2"/>
    <property type="match status" value="1"/>
</dbReference>
<name>A0A814YZB2_9BILA</name>
<organism evidence="7 9">
    <name type="scientific">Adineta steineri</name>
    <dbReference type="NCBI Taxonomy" id="433720"/>
    <lineage>
        <taxon>Eukaryota</taxon>
        <taxon>Metazoa</taxon>
        <taxon>Spiralia</taxon>
        <taxon>Gnathifera</taxon>
        <taxon>Rotifera</taxon>
        <taxon>Eurotatoria</taxon>
        <taxon>Bdelloidea</taxon>
        <taxon>Adinetida</taxon>
        <taxon>Adinetidae</taxon>
        <taxon>Adineta</taxon>
    </lineage>
</organism>
<comment type="caution">
    <text evidence="7">The sequence shown here is derived from an EMBL/GenBank/DDBJ whole genome shotgun (WGS) entry which is preliminary data.</text>
</comment>
<dbReference type="Proteomes" id="UP000663860">
    <property type="component" value="Unassembled WGS sequence"/>
</dbReference>
<dbReference type="EMBL" id="CAJOBB010000215">
    <property type="protein sequence ID" value="CAF3613662.1"/>
    <property type="molecule type" value="Genomic_DNA"/>
</dbReference>
<reference evidence="7" key="1">
    <citation type="submission" date="2021-02" db="EMBL/GenBank/DDBJ databases">
        <authorList>
            <person name="Nowell W R."/>
        </authorList>
    </citation>
    <scope>NUCLEOTIDE SEQUENCE</scope>
</reference>
<feature type="region of interest" description="Disordered" evidence="4">
    <location>
        <begin position="451"/>
        <end position="493"/>
    </location>
</feature>
<dbReference type="GO" id="GO:0008270">
    <property type="term" value="F:zinc ion binding"/>
    <property type="evidence" value="ECO:0007669"/>
    <property type="project" value="UniProtKB-KW"/>
</dbReference>
<feature type="domain" description="RING-type" evidence="6">
    <location>
        <begin position="141"/>
        <end position="181"/>
    </location>
</feature>
<dbReference type="InterPro" id="IPR053891">
    <property type="entry name" value="Shisa_N"/>
</dbReference>
<gene>
    <name evidence="7" type="ORF">IZO911_LOCUS30567</name>
    <name evidence="8" type="ORF">KXQ929_LOCUS5777</name>
</gene>
<feature type="transmembrane region" description="Helical" evidence="5">
    <location>
        <begin position="421"/>
        <end position="444"/>
    </location>
</feature>
<keyword evidence="5" id="KW-1133">Transmembrane helix</keyword>
<feature type="compositionally biased region" description="Basic and acidic residues" evidence="4">
    <location>
        <begin position="194"/>
        <end position="203"/>
    </location>
</feature>
<keyword evidence="1 3" id="KW-0479">Metal-binding</keyword>
<protein>
    <recommendedName>
        <fullName evidence="6">RING-type domain-containing protein</fullName>
    </recommendedName>
</protein>
<dbReference type="SUPFAM" id="SSF57850">
    <property type="entry name" value="RING/U-box"/>
    <property type="match status" value="1"/>
</dbReference>